<keyword evidence="2" id="KW-0732">Signal</keyword>
<evidence type="ECO:0000256" key="1">
    <source>
        <dbReference type="SAM" id="MobiDB-lite"/>
    </source>
</evidence>
<protein>
    <recommendedName>
        <fullName evidence="5">Secreted protein</fullName>
    </recommendedName>
</protein>
<sequence length="101" mass="11475">MALFFLLLASKRRSLSAYVRTCHSRPTKHPQKCLLGPWNMEVGTGTRPRWPMKYVVDWTMGLHRNWSSTPQSPDSGTGIREVQNPDRTPSIGVGVTRSTHR</sequence>
<feature type="chain" id="PRO_5001645915" description="Secreted protein" evidence="2">
    <location>
        <begin position="17"/>
        <end position="101"/>
    </location>
</feature>
<evidence type="ECO:0000313" key="4">
    <source>
        <dbReference type="Proteomes" id="UP000027195"/>
    </source>
</evidence>
<feature type="region of interest" description="Disordered" evidence="1">
    <location>
        <begin position="66"/>
        <end position="101"/>
    </location>
</feature>
<reference evidence="4" key="1">
    <citation type="journal article" date="2014" name="Proc. Natl. Acad. Sci. U.S.A.">
        <title>Extensive sampling of basidiomycete genomes demonstrates inadequacy of the white-rot/brown-rot paradigm for wood decay fungi.</title>
        <authorList>
            <person name="Riley R."/>
            <person name="Salamov A.A."/>
            <person name="Brown D.W."/>
            <person name="Nagy L.G."/>
            <person name="Floudas D."/>
            <person name="Held B.W."/>
            <person name="Levasseur A."/>
            <person name="Lombard V."/>
            <person name="Morin E."/>
            <person name="Otillar R."/>
            <person name="Lindquist E.A."/>
            <person name="Sun H."/>
            <person name="LaButti K.M."/>
            <person name="Schmutz J."/>
            <person name="Jabbour D."/>
            <person name="Luo H."/>
            <person name="Baker S.E."/>
            <person name="Pisabarro A.G."/>
            <person name="Walton J.D."/>
            <person name="Blanchette R.A."/>
            <person name="Henrissat B."/>
            <person name="Martin F."/>
            <person name="Cullen D."/>
            <person name="Hibbett D.S."/>
            <person name="Grigoriev I.V."/>
        </authorList>
    </citation>
    <scope>NUCLEOTIDE SEQUENCE [LARGE SCALE GENOMIC DNA]</scope>
    <source>
        <strain evidence="4">FD-172 SS1</strain>
    </source>
</reference>
<accession>A0A067MTH8</accession>
<feature type="signal peptide" evidence="2">
    <location>
        <begin position="1"/>
        <end position="16"/>
    </location>
</feature>
<organism evidence="3 4">
    <name type="scientific">Botryobasidium botryosum (strain FD-172 SS1)</name>
    <dbReference type="NCBI Taxonomy" id="930990"/>
    <lineage>
        <taxon>Eukaryota</taxon>
        <taxon>Fungi</taxon>
        <taxon>Dikarya</taxon>
        <taxon>Basidiomycota</taxon>
        <taxon>Agaricomycotina</taxon>
        <taxon>Agaricomycetes</taxon>
        <taxon>Cantharellales</taxon>
        <taxon>Botryobasidiaceae</taxon>
        <taxon>Botryobasidium</taxon>
    </lineage>
</organism>
<dbReference type="AlphaFoldDB" id="A0A067MTH8"/>
<dbReference type="InParanoid" id="A0A067MTH8"/>
<keyword evidence="4" id="KW-1185">Reference proteome</keyword>
<feature type="compositionally biased region" description="Polar residues" evidence="1">
    <location>
        <begin position="66"/>
        <end position="75"/>
    </location>
</feature>
<gene>
    <name evidence="3" type="ORF">BOTBODRAFT_28553</name>
</gene>
<evidence type="ECO:0000313" key="3">
    <source>
        <dbReference type="EMBL" id="KDQ19058.1"/>
    </source>
</evidence>
<name>A0A067MTH8_BOTB1</name>
<evidence type="ECO:0008006" key="5">
    <source>
        <dbReference type="Google" id="ProtNLM"/>
    </source>
</evidence>
<dbReference type="HOGENOM" id="CLU_2291239_0_0_1"/>
<dbReference type="Proteomes" id="UP000027195">
    <property type="component" value="Unassembled WGS sequence"/>
</dbReference>
<proteinExistence type="predicted"/>
<evidence type="ECO:0000256" key="2">
    <source>
        <dbReference type="SAM" id="SignalP"/>
    </source>
</evidence>
<dbReference type="EMBL" id="KL198020">
    <property type="protein sequence ID" value="KDQ19058.1"/>
    <property type="molecule type" value="Genomic_DNA"/>
</dbReference>